<keyword evidence="2" id="KW-1185">Reference proteome</keyword>
<reference evidence="1 2" key="1">
    <citation type="submission" date="2020-07" db="EMBL/GenBank/DDBJ databases">
        <title>Genomic Encyclopedia of Type Strains, Phase IV (KMG-IV): sequencing the most valuable type-strain genomes for metagenomic binning, comparative biology and taxonomic classification.</title>
        <authorList>
            <person name="Goeker M."/>
        </authorList>
    </citation>
    <scope>NUCLEOTIDE SEQUENCE [LARGE SCALE GENOMIC DNA]</scope>
    <source>
        <strain evidence="1 2">DSM 17721</strain>
    </source>
</reference>
<dbReference type="InterPro" id="IPR027417">
    <property type="entry name" value="P-loop_NTPase"/>
</dbReference>
<dbReference type="Gene3D" id="3.40.50.300">
    <property type="entry name" value="P-loop containing nucleotide triphosphate hydrolases"/>
    <property type="match status" value="1"/>
</dbReference>
<evidence type="ECO:0000313" key="2">
    <source>
        <dbReference type="Proteomes" id="UP000525298"/>
    </source>
</evidence>
<dbReference type="Proteomes" id="UP000525298">
    <property type="component" value="Unassembled WGS sequence"/>
</dbReference>
<dbReference type="EMBL" id="JACDUS010000004">
    <property type="protein sequence ID" value="MBA2881470.1"/>
    <property type="molecule type" value="Genomic_DNA"/>
</dbReference>
<gene>
    <name evidence="1" type="ORF">HNR65_001797</name>
</gene>
<organism evidence="1 2">
    <name type="scientific">Desulfosalsimonas propionicica</name>
    <dbReference type="NCBI Taxonomy" id="332175"/>
    <lineage>
        <taxon>Bacteria</taxon>
        <taxon>Pseudomonadati</taxon>
        <taxon>Thermodesulfobacteriota</taxon>
        <taxon>Desulfobacteria</taxon>
        <taxon>Desulfobacterales</taxon>
        <taxon>Desulfosalsimonadaceae</taxon>
        <taxon>Desulfosalsimonas</taxon>
    </lineage>
</organism>
<dbReference type="RefSeq" id="WP_181551130.1">
    <property type="nucleotide sequence ID" value="NZ_JACDUS010000004.1"/>
</dbReference>
<protein>
    <submittedName>
        <fullName evidence="1">Uncharacterized protein</fullName>
    </submittedName>
</protein>
<accession>A0A7W0C9B3</accession>
<name>A0A7W0C9B3_9BACT</name>
<evidence type="ECO:0000313" key="1">
    <source>
        <dbReference type="EMBL" id="MBA2881470.1"/>
    </source>
</evidence>
<comment type="caution">
    <text evidence="1">The sequence shown here is derived from an EMBL/GenBank/DDBJ whole genome shotgun (WGS) entry which is preliminary data.</text>
</comment>
<sequence>MEFVFIIGVARTGSKIYKNSINSYTDIDILNEMHYLSPRWLRKDFCMSVSKTIGKPLRGEHLEALINLMFQKQFNGTFWQMSLDEIEGNENSIQELDRDVLASRLGETNFAFKTILETLLCMHAEIKKKRRGGQNFQSTLHALRNSINGFLTHAIFILREIPEPFMHL</sequence>
<proteinExistence type="predicted"/>
<dbReference type="AlphaFoldDB" id="A0A7W0C9B3"/>